<evidence type="ECO:0000313" key="2">
    <source>
        <dbReference type="EnsemblMetazoa" id="ACUA022618-PA"/>
    </source>
</evidence>
<sequence>MGLVVKVFVPPPELFFCSPERLRKAFQAQLNSAVNDSNVSRFMPVAKRRDIGHNVTTLSSVQELLSVWLLGPPLAPPAPPPELPAFLRRYCTFAAATPFVGPLARPDRNGKRLSLATFGAGNPLLAMSALPIFQRFNMGMAGTSSSMLPDPKHYLPAAPLRAPVNQSDAFTFTLPSSGEDDDPPEADPSSVGSNGGH</sequence>
<reference evidence="3" key="1">
    <citation type="submission" date="2013-09" db="EMBL/GenBank/DDBJ databases">
        <title>The Genome Sequence of Anopheles culicifacies species A.</title>
        <authorList>
            <consortium name="The Broad Institute Genomics Platform"/>
            <person name="Neafsey D.E."/>
            <person name="Besansky N."/>
            <person name="Howell P."/>
            <person name="Walton C."/>
            <person name="Young S.K."/>
            <person name="Zeng Q."/>
            <person name="Gargeya S."/>
            <person name="Fitzgerald M."/>
            <person name="Haas B."/>
            <person name="Abouelleil A."/>
            <person name="Allen A.W."/>
            <person name="Alvarado L."/>
            <person name="Arachchi H.M."/>
            <person name="Berlin A.M."/>
            <person name="Chapman S.B."/>
            <person name="Gainer-Dewar J."/>
            <person name="Goldberg J."/>
            <person name="Griggs A."/>
            <person name="Gujja S."/>
            <person name="Hansen M."/>
            <person name="Howarth C."/>
            <person name="Imamovic A."/>
            <person name="Ireland A."/>
            <person name="Larimer J."/>
            <person name="McCowan C."/>
            <person name="Murphy C."/>
            <person name="Pearson M."/>
            <person name="Poon T.W."/>
            <person name="Priest M."/>
            <person name="Roberts A."/>
            <person name="Saif S."/>
            <person name="Shea T."/>
            <person name="Sisk P."/>
            <person name="Sykes S."/>
            <person name="Wortman J."/>
            <person name="Nusbaum C."/>
            <person name="Birren B."/>
        </authorList>
    </citation>
    <scope>NUCLEOTIDE SEQUENCE [LARGE SCALE GENOMIC DNA]</scope>
    <source>
        <strain evidence="3">A-37</strain>
    </source>
</reference>
<accession>A0A182MNN3</accession>
<keyword evidence="3" id="KW-1185">Reference proteome</keyword>
<dbReference type="Proteomes" id="UP000075883">
    <property type="component" value="Unassembled WGS sequence"/>
</dbReference>
<dbReference type="AlphaFoldDB" id="A0A182MNN3"/>
<feature type="region of interest" description="Disordered" evidence="1">
    <location>
        <begin position="166"/>
        <end position="197"/>
    </location>
</feature>
<dbReference type="VEuPathDB" id="VectorBase:ACUA022618"/>
<evidence type="ECO:0000256" key="1">
    <source>
        <dbReference type="SAM" id="MobiDB-lite"/>
    </source>
</evidence>
<protein>
    <submittedName>
        <fullName evidence="2">Uncharacterized protein</fullName>
    </submittedName>
</protein>
<evidence type="ECO:0000313" key="3">
    <source>
        <dbReference type="Proteomes" id="UP000075883"/>
    </source>
</evidence>
<reference evidence="2" key="2">
    <citation type="submission" date="2020-05" db="UniProtKB">
        <authorList>
            <consortium name="EnsemblMetazoa"/>
        </authorList>
    </citation>
    <scope>IDENTIFICATION</scope>
    <source>
        <strain evidence="2">A-37</strain>
    </source>
</reference>
<organism evidence="2 3">
    <name type="scientific">Anopheles culicifacies</name>
    <dbReference type="NCBI Taxonomy" id="139723"/>
    <lineage>
        <taxon>Eukaryota</taxon>
        <taxon>Metazoa</taxon>
        <taxon>Ecdysozoa</taxon>
        <taxon>Arthropoda</taxon>
        <taxon>Hexapoda</taxon>
        <taxon>Insecta</taxon>
        <taxon>Pterygota</taxon>
        <taxon>Neoptera</taxon>
        <taxon>Endopterygota</taxon>
        <taxon>Diptera</taxon>
        <taxon>Nematocera</taxon>
        <taxon>Culicoidea</taxon>
        <taxon>Culicidae</taxon>
        <taxon>Anophelinae</taxon>
        <taxon>Anopheles</taxon>
        <taxon>culicifacies species complex</taxon>
    </lineage>
</organism>
<name>A0A182MNN3_9DIPT</name>
<dbReference type="EnsemblMetazoa" id="ACUA022618-RA">
    <property type="protein sequence ID" value="ACUA022618-PA"/>
    <property type="gene ID" value="ACUA022618"/>
</dbReference>
<proteinExistence type="predicted"/>
<dbReference type="EMBL" id="AXCM01000600">
    <property type="status" value="NOT_ANNOTATED_CDS"/>
    <property type="molecule type" value="Genomic_DNA"/>
</dbReference>